<gene>
    <name evidence="5" type="ORF">BSL78_03954</name>
</gene>
<organism evidence="5 6">
    <name type="scientific">Stichopus japonicus</name>
    <name type="common">Sea cucumber</name>
    <dbReference type="NCBI Taxonomy" id="307972"/>
    <lineage>
        <taxon>Eukaryota</taxon>
        <taxon>Metazoa</taxon>
        <taxon>Echinodermata</taxon>
        <taxon>Eleutherozoa</taxon>
        <taxon>Echinozoa</taxon>
        <taxon>Holothuroidea</taxon>
        <taxon>Aspidochirotacea</taxon>
        <taxon>Aspidochirotida</taxon>
        <taxon>Stichopodidae</taxon>
        <taxon>Apostichopus</taxon>
    </lineage>
</organism>
<keyword evidence="2" id="KW-0964">Secreted</keyword>
<comment type="subcellular location">
    <subcellularLocation>
        <location evidence="1">Secreted</location>
    </subcellularLocation>
</comment>
<dbReference type="GO" id="GO:0005201">
    <property type="term" value="F:extracellular matrix structural constituent"/>
    <property type="evidence" value="ECO:0007669"/>
    <property type="project" value="InterPro"/>
</dbReference>
<dbReference type="STRING" id="307972.A0A2G8LFX0"/>
<keyword evidence="3" id="KW-0176">Collagen</keyword>
<dbReference type="SUPFAM" id="SSF56496">
    <property type="entry name" value="Fibrinogen C-terminal domain-like"/>
    <property type="match status" value="1"/>
</dbReference>
<evidence type="ECO:0000256" key="2">
    <source>
        <dbReference type="ARBA" id="ARBA00022525"/>
    </source>
</evidence>
<dbReference type="GO" id="GO:0005576">
    <property type="term" value="C:extracellular region"/>
    <property type="evidence" value="ECO:0007669"/>
    <property type="project" value="UniProtKB-SubCell"/>
</dbReference>
<dbReference type="NCBIfam" id="NF040941">
    <property type="entry name" value="GGGWT_bact"/>
    <property type="match status" value="1"/>
</dbReference>
<dbReference type="Gene3D" id="2.60.120.1000">
    <property type="match status" value="3"/>
</dbReference>
<sequence length="597" mass="65463">MSSCTAIKDFGADSDGYYIIDPDGPNVGVKPFVALCHMNQGLTIVEHSENDRALIADFDGFGMFATNILYFNAEVDQLEALANVSTDCYQHLRYECNGASLFNGSTPLASWRGRDGEEKFSWGGVPIAFKGCQCSLDQACEIPDQLCNCVNGNQNGIDDGLLTDRQFLPVTAIESKDVMDGKQGYFTLGPMKCFGDTSAQHARSIQFVKQLQGVVLKSCAEYKASNLLNQEGDSLRVIDPDGDGILAPFTVQCNAAGDTILHHDVEEKFILEATTSGYNRTVNYFADPEHIRKLKMVSENCYQHINVTCVSTPFWVNGEQNVWWSGLGDGGQDKERRLYWGGISSNEEGCACGLMNTCFGSPSSRCNCDANLNIELSDGGYISDKEDLPVTQFTFLQVGATSDLSLGPLVCSVLSTCQELKNSGQTHSGTYMVDPDGPNAGVEPFEVYCDMATGKTSVSPLDADKKLIAGYEDPGTSQHHIEYGDPEVSIPQLAALVTASDSCSQSIKYECFGSVLFDPEENHAPYAWWMNRYGAQRYTWTNLLDPTESGCACGVSGSKWYQVKGDRRRECLCDLSKSLISMKARWVTFSLCRNHKN</sequence>
<proteinExistence type="predicted"/>
<dbReference type="EMBL" id="MRZV01000092">
    <property type="protein sequence ID" value="PIK59149.1"/>
    <property type="molecule type" value="Genomic_DNA"/>
</dbReference>
<dbReference type="GO" id="GO:0005581">
    <property type="term" value="C:collagen trimer"/>
    <property type="evidence" value="ECO:0007669"/>
    <property type="project" value="UniProtKB-KW"/>
</dbReference>
<evidence type="ECO:0000313" key="6">
    <source>
        <dbReference type="Proteomes" id="UP000230750"/>
    </source>
</evidence>
<accession>A0A2G8LFX0</accession>
<dbReference type="OrthoDB" id="26719at2759"/>
<dbReference type="Proteomes" id="UP000230750">
    <property type="component" value="Unassembled WGS sequence"/>
</dbReference>
<evidence type="ECO:0000256" key="3">
    <source>
        <dbReference type="ARBA" id="ARBA00023119"/>
    </source>
</evidence>
<protein>
    <recommendedName>
        <fullName evidence="4">Fibrillar collagen NC1 domain-containing protein</fullName>
    </recommendedName>
</protein>
<reference evidence="5 6" key="1">
    <citation type="journal article" date="2017" name="PLoS Biol.">
        <title>The sea cucumber genome provides insights into morphological evolution and visceral regeneration.</title>
        <authorList>
            <person name="Zhang X."/>
            <person name="Sun L."/>
            <person name="Yuan J."/>
            <person name="Sun Y."/>
            <person name="Gao Y."/>
            <person name="Zhang L."/>
            <person name="Li S."/>
            <person name="Dai H."/>
            <person name="Hamel J.F."/>
            <person name="Liu C."/>
            <person name="Yu Y."/>
            <person name="Liu S."/>
            <person name="Lin W."/>
            <person name="Guo K."/>
            <person name="Jin S."/>
            <person name="Xu P."/>
            <person name="Storey K.B."/>
            <person name="Huan P."/>
            <person name="Zhang T."/>
            <person name="Zhou Y."/>
            <person name="Zhang J."/>
            <person name="Lin C."/>
            <person name="Li X."/>
            <person name="Xing L."/>
            <person name="Huo D."/>
            <person name="Sun M."/>
            <person name="Wang L."/>
            <person name="Mercier A."/>
            <person name="Li F."/>
            <person name="Yang H."/>
            <person name="Xiang J."/>
        </authorList>
    </citation>
    <scope>NUCLEOTIDE SEQUENCE [LARGE SCALE GENOMIC DNA]</scope>
    <source>
        <strain evidence="5">Shaxun</strain>
        <tissue evidence="5">Muscle</tissue>
    </source>
</reference>
<comment type="caution">
    <text evidence="5">The sequence shown here is derived from an EMBL/GenBank/DDBJ whole genome shotgun (WGS) entry which is preliminary data.</text>
</comment>
<evidence type="ECO:0000256" key="1">
    <source>
        <dbReference type="ARBA" id="ARBA00004613"/>
    </source>
</evidence>
<dbReference type="Pfam" id="PF01410">
    <property type="entry name" value="COLFI"/>
    <property type="match status" value="1"/>
</dbReference>
<evidence type="ECO:0000259" key="4">
    <source>
        <dbReference type="Pfam" id="PF01410"/>
    </source>
</evidence>
<evidence type="ECO:0000313" key="5">
    <source>
        <dbReference type="EMBL" id="PIK59149.1"/>
    </source>
</evidence>
<keyword evidence="6" id="KW-1185">Reference proteome</keyword>
<dbReference type="InterPro" id="IPR036056">
    <property type="entry name" value="Fibrinogen-like_C"/>
</dbReference>
<name>A0A2G8LFX0_STIJA</name>
<dbReference type="AlphaFoldDB" id="A0A2G8LFX0"/>
<dbReference type="InterPro" id="IPR000885">
    <property type="entry name" value="Fib_collagen_C"/>
</dbReference>
<feature type="domain" description="Fibrillar collagen NC1" evidence="4">
    <location>
        <begin position="416"/>
        <end position="517"/>
    </location>
</feature>